<feature type="compositionally biased region" description="Gly residues" evidence="1">
    <location>
        <begin position="33"/>
        <end position="47"/>
    </location>
</feature>
<dbReference type="AlphaFoldDB" id="A0A9Q1RLX0"/>
<gene>
    <name evidence="2" type="ORF">K7X08_011482</name>
</gene>
<name>A0A9Q1RLX0_9SOLA</name>
<sequence length="129" mass="13130">MDGNQGVHGGDENVNDITSNDGVGEGDSSKELVGGGVGNGVGGGVGVGKENDSHSDFVFVSEMSIKDGCLENTIVNAVITEQAREDVLHQEGDVESADVGNEYVDGGLAKESESLVSPPPEDVAQPQAC</sequence>
<organism evidence="2 3">
    <name type="scientific">Anisodus acutangulus</name>
    <dbReference type="NCBI Taxonomy" id="402998"/>
    <lineage>
        <taxon>Eukaryota</taxon>
        <taxon>Viridiplantae</taxon>
        <taxon>Streptophyta</taxon>
        <taxon>Embryophyta</taxon>
        <taxon>Tracheophyta</taxon>
        <taxon>Spermatophyta</taxon>
        <taxon>Magnoliopsida</taxon>
        <taxon>eudicotyledons</taxon>
        <taxon>Gunneridae</taxon>
        <taxon>Pentapetalae</taxon>
        <taxon>asterids</taxon>
        <taxon>lamiids</taxon>
        <taxon>Solanales</taxon>
        <taxon>Solanaceae</taxon>
        <taxon>Solanoideae</taxon>
        <taxon>Hyoscyameae</taxon>
        <taxon>Anisodus</taxon>
    </lineage>
</organism>
<evidence type="ECO:0000256" key="1">
    <source>
        <dbReference type="SAM" id="MobiDB-lite"/>
    </source>
</evidence>
<comment type="caution">
    <text evidence="2">The sequence shown here is derived from an EMBL/GenBank/DDBJ whole genome shotgun (WGS) entry which is preliminary data.</text>
</comment>
<reference evidence="3" key="1">
    <citation type="journal article" date="2023" name="Proc. Natl. Acad. Sci. U.S.A.">
        <title>Genomic and structural basis for evolution of tropane alkaloid biosynthesis.</title>
        <authorList>
            <person name="Wanga Y.-J."/>
            <person name="Taina T."/>
            <person name="Yua J.-Y."/>
            <person name="Lia J."/>
            <person name="Xua B."/>
            <person name="Chenc J."/>
            <person name="D'Auriad J.C."/>
            <person name="Huanga J.-P."/>
            <person name="Huanga S.-X."/>
        </authorList>
    </citation>
    <scope>NUCLEOTIDE SEQUENCE [LARGE SCALE GENOMIC DNA]</scope>
    <source>
        <strain evidence="3">cv. KIB-2019</strain>
    </source>
</reference>
<evidence type="ECO:0000313" key="2">
    <source>
        <dbReference type="EMBL" id="KAJ8562191.1"/>
    </source>
</evidence>
<accession>A0A9Q1RLX0</accession>
<dbReference type="Proteomes" id="UP001152561">
    <property type="component" value="Unassembled WGS sequence"/>
</dbReference>
<dbReference type="EMBL" id="JAJAGQ010000005">
    <property type="protein sequence ID" value="KAJ8562191.1"/>
    <property type="molecule type" value="Genomic_DNA"/>
</dbReference>
<evidence type="ECO:0000313" key="3">
    <source>
        <dbReference type="Proteomes" id="UP001152561"/>
    </source>
</evidence>
<feature type="region of interest" description="Disordered" evidence="1">
    <location>
        <begin position="1"/>
        <end position="52"/>
    </location>
</feature>
<proteinExistence type="predicted"/>
<keyword evidence="3" id="KW-1185">Reference proteome</keyword>
<feature type="region of interest" description="Disordered" evidence="1">
    <location>
        <begin position="105"/>
        <end position="129"/>
    </location>
</feature>
<protein>
    <submittedName>
        <fullName evidence="2">Uncharacterized protein</fullName>
    </submittedName>
</protein>